<name>A0AAN6GYE2_9BASI</name>
<feature type="compositionally biased region" description="Basic residues" evidence="7">
    <location>
        <begin position="338"/>
        <end position="347"/>
    </location>
</feature>
<feature type="compositionally biased region" description="Basic and acidic residues" evidence="7">
    <location>
        <begin position="489"/>
        <end position="528"/>
    </location>
</feature>
<evidence type="ECO:0000256" key="7">
    <source>
        <dbReference type="SAM" id="MobiDB-lite"/>
    </source>
</evidence>
<feature type="region of interest" description="Disordered" evidence="7">
    <location>
        <begin position="29"/>
        <end position="365"/>
    </location>
</feature>
<dbReference type="PROSITE" id="PS50174">
    <property type="entry name" value="G_PATCH"/>
    <property type="match status" value="1"/>
</dbReference>
<dbReference type="GO" id="GO:0003723">
    <property type="term" value="F:RNA binding"/>
    <property type="evidence" value="ECO:0007669"/>
    <property type="project" value="UniProtKB-UniRule"/>
</dbReference>
<feature type="compositionally biased region" description="Low complexity" evidence="7">
    <location>
        <begin position="668"/>
        <end position="689"/>
    </location>
</feature>
<dbReference type="InterPro" id="IPR012677">
    <property type="entry name" value="Nucleotide-bd_a/b_plait_sf"/>
</dbReference>
<keyword evidence="4" id="KW-0508">mRNA splicing</keyword>
<dbReference type="GO" id="GO:0071011">
    <property type="term" value="C:precatalytic spliceosome"/>
    <property type="evidence" value="ECO:0007669"/>
    <property type="project" value="TreeGrafter"/>
</dbReference>
<dbReference type="InterPro" id="IPR040052">
    <property type="entry name" value="RBM17"/>
</dbReference>
<feature type="region of interest" description="Disordered" evidence="7">
    <location>
        <begin position="618"/>
        <end position="649"/>
    </location>
</feature>
<feature type="compositionally biased region" description="Low complexity" evidence="7">
    <location>
        <begin position="251"/>
        <end position="276"/>
    </location>
</feature>
<feature type="compositionally biased region" description="Low complexity" evidence="7">
    <location>
        <begin position="207"/>
        <end position="218"/>
    </location>
</feature>
<dbReference type="Gene3D" id="3.30.70.330">
    <property type="match status" value="1"/>
</dbReference>
<feature type="compositionally biased region" description="Polar residues" evidence="7">
    <location>
        <begin position="583"/>
        <end position="597"/>
    </location>
</feature>
<dbReference type="SMART" id="SM00443">
    <property type="entry name" value="G_patch"/>
    <property type="match status" value="1"/>
</dbReference>
<dbReference type="GO" id="GO:0045292">
    <property type="term" value="P:mRNA cis splicing, via spliceosome"/>
    <property type="evidence" value="ECO:0007669"/>
    <property type="project" value="InterPro"/>
</dbReference>
<feature type="region of interest" description="Disordered" evidence="7">
    <location>
        <begin position="662"/>
        <end position="813"/>
    </location>
</feature>
<evidence type="ECO:0000256" key="3">
    <source>
        <dbReference type="ARBA" id="ARBA00022884"/>
    </source>
</evidence>
<evidence type="ECO:0008006" key="12">
    <source>
        <dbReference type="Google" id="ProtNLM"/>
    </source>
</evidence>
<dbReference type="CDD" id="cd12374">
    <property type="entry name" value="RRM_UHM_SPF45_PUF60"/>
    <property type="match status" value="1"/>
</dbReference>
<protein>
    <recommendedName>
        <fullName evidence="12">G-patch domain-containing protein</fullName>
    </recommendedName>
</protein>
<sequence length="927" mass="98114">MSGNAPGEGSTPSYTKSALYSAIYGAGSATEAGTSTSSSAAHPATATSSSSSAVDGASGGSAAPAWSAALRFAPRARAGQSSSGAAGSSTSAAALARSRSIPSSLAVQPSASTSNLPSSTSASALSSAASTGPQPHMTPTTLRSSTSAPKIATAFQSSSHNPFQDEHEDENQEGEDGFDKWASSNSKRGASGPAGTGPAIKMPRTNARAIAARPRVAPGSAATSLNAAIPPPISSVHGRPSLQRPPEANLASSSSSAAAAAAYSVKKTSTEQTQKQQDLKRPRPLPVFGPPPIALSEEELANDKELARVAAERRGEVPGGAGKYQEEEDDEDAGLANNKRKWKKKKNKNDAPALNMDADYDPRLPNDYIAFRALLRERRQAEADLARERKAASRKHPDDDEWLSDEEDEENDYRDDRRYGKGYDDDRHHNDRRDEEHRRRMMKFAPPSSYGPPPTERRADDRFANHDGRHGSISSGAQSSSSKPMTYGERAEMEAREAERQPSGRAQHYDERTGADSSRDRDYRDEPRGYGYTQAGADRGDRYHSELRHAQASDHFAGWGHEVLNKQSAPSHAPQGFAPSLGTAPTKNDSPSDNSAYAHNAGYRTDAMDTAAIPGFVTSRAEQVQQERIAPAEAPSAPSSSSAAAAAQVDVAEAIRRAKQIAQSLTVSSQAATAAPSTAAPATEPGATSFIHPSRLAQMGAQDHHNPGAQPPADATMIQQEQPHGQEQRQEQHAWSADKSGVVARLMAQMGHKEGEGIGADGNRGRVVPLSVKASSNSSRQQQKKNADRDGSSRSSGAGGGGGGSFGKRGTIVGGHATADGAASSLERDRYGASSEVVLLENMVDASGLDDDLGDEIREECSKFGRVARVFIYPVPASSDVRIFVAFEGPAGAWQAVRELDGRFFGGRTVRARYYPRETFQKGSYLD</sequence>
<feature type="compositionally biased region" description="Pro residues" evidence="7">
    <location>
        <begin position="284"/>
        <end position="293"/>
    </location>
</feature>
<evidence type="ECO:0000259" key="9">
    <source>
        <dbReference type="PROSITE" id="PS50174"/>
    </source>
</evidence>
<feature type="domain" description="G-patch" evidence="9">
    <location>
        <begin position="739"/>
        <end position="803"/>
    </location>
</feature>
<accession>A0AAN6GYE2</accession>
<evidence type="ECO:0000313" key="10">
    <source>
        <dbReference type="EMBL" id="KAK0555468.1"/>
    </source>
</evidence>
<reference evidence="10" key="1">
    <citation type="journal article" date="2023" name="PhytoFront">
        <title>Draft Genome Resources of Seven Strains of Tilletia horrida, Causal Agent of Kernel Smut of Rice.</title>
        <authorList>
            <person name="Khanal S."/>
            <person name="Antony Babu S."/>
            <person name="Zhou X.G."/>
        </authorList>
    </citation>
    <scope>NUCLEOTIDE SEQUENCE</scope>
    <source>
        <strain evidence="10">TX6</strain>
    </source>
</reference>
<dbReference type="PANTHER" id="PTHR13288">
    <property type="entry name" value="SPLICING FACTOR 45 SPF45"/>
    <property type="match status" value="1"/>
</dbReference>
<dbReference type="AlphaFoldDB" id="A0AAN6GYE2"/>
<evidence type="ECO:0000256" key="4">
    <source>
        <dbReference type="ARBA" id="ARBA00023187"/>
    </source>
</evidence>
<dbReference type="InterPro" id="IPR003954">
    <property type="entry name" value="RRM_euk-type"/>
</dbReference>
<evidence type="ECO:0000256" key="5">
    <source>
        <dbReference type="ARBA" id="ARBA00023242"/>
    </source>
</evidence>
<dbReference type="Pfam" id="PF01585">
    <property type="entry name" value="G-patch"/>
    <property type="match status" value="1"/>
</dbReference>
<feature type="compositionally biased region" description="Basic and acidic residues" evidence="7">
    <location>
        <begin position="455"/>
        <end position="470"/>
    </location>
</feature>
<gene>
    <name evidence="10" type="ORF">OC846_001728</name>
</gene>
<feature type="compositionally biased region" description="Low complexity" evidence="7">
    <location>
        <begin position="472"/>
        <end position="482"/>
    </location>
</feature>
<dbReference type="PANTHER" id="PTHR13288:SF8">
    <property type="entry name" value="SPLICING FACTOR 45"/>
    <property type="match status" value="1"/>
</dbReference>
<dbReference type="Proteomes" id="UP001176517">
    <property type="component" value="Unassembled WGS sequence"/>
</dbReference>
<comment type="caution">
    <text evidence="10">The sequence shown here is derived from an EMBL/GenBank/DDBJ whole genome shotgun (WGS) entry which is preliminary data.</text>
</comment>
<dbReference type="SMART" id="SM00361">
    <property type="entry name" value="RRM_1"/>
    <property type="match status" value="1"/>
</dbReference>
<evidence type="ECO:0000313" key="11">
    <source>
        <dbReference type="Proteomes" id="UP001176517"/>
    </source>
</evidence>
<evidence type="ECO:0000256" key="6">
    <source>
        <dbReference type="PROSITE-ProRule" id="PRU00176"/>
    </source>
</evidence>
<feature type="compositionally biased region" description="Acidic residues" evidence="7">
    <location>
        <begin position="166"/>
        <end position="176"/>
    </location>
</feature>
<dbReference type="InterPro" id="IPR000467">
    <property type="entry name" value="G_patch_dom"/>
</dbReference>
<dbReference type="SUPFAM" id="SSF54928">
    <property type="entry name" value="RNA-binding domain, RBD"/>
    <property type="match status" value="1"/>
</dbReference>
<dbReference type="InterPro" id="IPR000504">
    <property type="entry name" value="RRM_dom"/>
</dbReference>
<evidence type="ECO:0000256" key="2">
    <source>
        <dbReference type="ARBA" id="ARBA00022664"/>
    </source>
</evidence>
<dbReference type="Pfam" id="PF00076">
    <property type="entry name" value="RRM_1"/>
    <property type="match status" value="1"/>
</dbReference>
<keyword evidence="2" id="KW-0507">mRNA processing</keyword>
<feature type="compositionally biased region" description="Acidic residues" evidence="7">
    <location>
        <begin position="399"/>
        <end position="413"/>
    </location>
</feature>
<dbReference type="EMBL" id="JAPDMZ010000027">
    <property type="protein sequence ID" value="KAK0555468.1"/>
    <property type="molecule type" value="Genomic_DNA"/>
</dbReference>
<dbReference type="PROSITE" id="PS50102">
    <property type="entry name" value="RRM"/>
    <property type="match status" value="1"/>
</dbReference>
<feature type="compositionally biased region" description="Low complexity" evidence="7">
    <location>
        <begin position="29"/>
        <end position="130"/>
    </location>
</feature>
<feature type="domain" description="RRM" evidence="8">
    <location>
        <begin position="836"/>
        <end position="917"/>
    </location>
</feature>
<feature type="compositionally biased region" description="Polar residues" evidence="7">
    <location>
        <begin position="131"/>
        <end position="162"/>
    </location>
</feature>
<organism evidence="10 11">
    <name type="scientific">Tilletia horrida</name>
    <dbReference type="NCBI Taxonomy" id="155126"/>
    <lineage>
        <taxon>Eukaryota</taxon>
        <taxon>Fungi</taxon>
        <taxon>Dikarya</taxon>
        <taxon>Basidiomycota</taxon>
        <taxon>Ustilaginomycotina</taxon>
        <taxon>Exobasidiomycetes</taxon>
        <taxon>Tilletiales</taxon>
        <taxon>Tilletiaceae</taxon>
        <taxon>Tilletia</taxon>
    </lineage>
</organism>
<feature type="compositionally biased region" description="Basic and acidic residues" evidence="7">
    <location>
        <begin position="381"/>
        <end position="398"/>
    </location>
</feature>
<feature type="compositionally biased region" description="Basic and acidic residues" evidence="7">
    <location>
        <begin position="301"/>
        <end position="316"/>
    </location>
</feature>
<feature type="compositionally biased region" description="Basic and acidic residues" evidence="7">
    <location>
        <begin position="414"/>
        <end position="438"/>
    </location>
</feature>
<evidence type="ECO:0000256" key="1">
    <source>
        <dbReference type="ARBA" id="ARBA00004123"/>
    </source>
</evidence>
<dbReference type="FunFam" id="3.30.70.330:FF:000382">
    <property type="entry name" value="G-patch domain-containing protein"/>
    <property type="match status" value="1"/>
</dbReference>
<feature type="compositionally biased region" description="Gly residues" evidence="7">
    <location>
        <begin position="797"/>
        <end position="807"/>
    </location>
</feature>
<keyword evidence="11" id="KW-1185">Reference proteome</keyword>
<keyword evidence="3 6" id="KW-0694">RNA-binding</keyword>
<proteinExistence type="predicted"/>
<keyword evidence="5" id="KW-0539">Nucleus</keyword>
<feature type="region of interest" description="Disordered" evidence="7">
    <location>
        <begin position="381"/>
        <end position="600"/>
    </location>
</feature>
<feature type="compositionally biased region" description="Low complexity" evidence="7">
    <location>
        <begin position="631"/>
        <end position="647"/>
    </location>
</feature>
<comment type="subcellular location">
    <subcellularLocation>
        <location evidence="1">Nucleus</location>
    </subcellularLocation>
</comment>
<dbReference type="InterPro" id="IPR035979">
    <property type="entry name" value="RBD_domain_sf"/>
</dbReference>
<evidence type="ECO:0000259" key="8">
    <source>
        <dbReference type="PROSITE" id="PS50102"/>
    </source>
</evidence>
<feature type="compositionally biased region" description="Basic and acidic residues" evidence="7">
    <location>
        <begin position="538"/>
        <end position="552"/>
    </location>
</feature>